<feature type="transmembrane region" description="Helical" evidence="1">
    <location>
        <begin position="38"/>
        <end position="57"/>
    </location>
</feature>
<evidence type="ECO:0000313" key="3">
    <source>
        <dbReference type="EMBL" id="AIS51974.1"/>
    </source>
</evidence>
<keyword evidence="1" id="KW-0812">Transmembrane</keyword>
<sequence length="258" mass="30214">MNKDNQIFENIIIYLGIYFLCSLLIAGILMVFIGNIDFNIMTLLSSILTIVCLFLLFKNRNISLYRYCSFKKIKFSELILLIFMGLIFNMVLEIMNFTLELYKHFPDYYKYQDFYNKIGNYKVNFLTVFLSVVIIAPIVEEIIFRGLIFNELRKELSIYTAIIIQSAIFAIIHGSLYQGFYAFLLGIFLSVMYYLTGSIWAPIIIHISSNLIGLLGGLFDNIIHNMNKIESTFYFFLGCILLIITIKFFYSQRKKCYM</sequence>
<dbReference type="GO" id="GO:0004175">
    <property type="term" value="F:endopeptidase activity"/>
    <property type="evidence" value="ECO:0007669"/>
    <property type="project" value="UniProtKB-ARBA"/>
</dbReference>
<keyword evidence="1" id="KW-0472">Membrane</keyword>
<dbReference type="HOGENOM" id="CLU_066413_4_0_9"/>
<evidence type="ECO:0000256" key="1">
    <source>
        <dbReference type="SAM" id="Phobius"/>
    </source>
</evidence>
<dbReference type="Pfam" id="PF02517">
    <property type="entry name" value="Rce1-like"/>
    <property type="match status" value="1"/>
</dbReference>
<feature type="transmembrane region" description="Helical" evidence="1">
    <location>
        <begin position="123"/>
        <end position="144"/>
    </location>
</feature>
<dbReference type="eggNOG" id="COG1266">
    <property type="taxonomic scope" value="Bacteria"/>
</dbReference>
<dbReference type="AlphaFoldDB" id="A0A097AQ66"/>
<dbReference type="GO" id="GO:0080120">
    <property type="term" value="P:CAAX-box protein maturation"/>
    <property type="evidence" value="ECO:0007669"/>
    <property type="project" value="UniProtKB-ARBA"/>
</dbReference>
<keyword evidence="1" id="KW-1133">Transmembrane helix</keyword>
<evidence type="ECO:0000259" key="2">
    <source>
        <dbReference type="Pfam" id="PF02517"/>
    </source>
</evidence>
<proteinExistence type="predicted"/>
<organism evidence="3 4">
    <name type="scientific">Thermoanaerobacter kivui</name>
    <name type="common">Acetogenium kivui</name>
    <dbReference type="NCBI Taxonomy" id="2325"/>
    <lineage>
        <taxon>Bacteria</taxon>
        <taxon>Bacillati</taxon>
        <taxon>Bacillota</taxon>
        <taxon>Clostridia</taxon>
        <taxon>Thermoanaerobacterales</taxon>
        <taxon>Thermoanaerobacteraceae</taxon>
        <taxon>Thermoanaerobacter</taxon>
    </lineage>
</organism>
<dbReference type="Proteomes" id="UP000029669">
    <property type="component" value="Chromosome"/>
</dbReference>
<keyword evidence="4" id="KW-1185">Reference proteome</keyword>
<feature type="transmembrane region" description="Helical" evidence="1">
    <location>
        <begin position="179"/>
        <end position="196"/>
    </location>
</feature>
<dbReference type="KEGG" id="tki:TKV_c07910"/>
<dbReference type="OrthoDB" id="4177129at2"/>
<dbReference type="InterPro" id="IPR052710">
    <property type="entry name" value="CAAX_protease"/>
</dbReference>
<dbReference type="PANTHER" id="PTHR36435:SF1">
    <property type="entry name" value="CAAX AMINO TERMINAL PROTEASE FAMILY PROTEIN"/>
    <property type="match status" value="1"/>
</dbReference>
<protein>
    <recommendedName>
        <fullName evidence="2">CAAX prenyl protease 2/Lysostaphin resistance protein A-like domain-containing protein</fullName>
    </recommendedName>
</protein>
<dbReference type="PANTHER" id="PTHR36435">
    <property type="entry name" value="SLR1288 PROTEIN"/>
    <property type="match status" value="1"/>
</dbReference>
<feature type="transmembrane region" description="Helical" evidence="1">
    <location>
        <begin position="12"/>
        <end position="32"/>
    </location>
</feature>
<feature type="transmembrane region" description="Helical" evidence="1">
    <location>
        <begin position="203"/>
        <end position="219"/>
    </location>
</feature>
<accession>A0A097AQ66</accession>
<evidence type="ECO:0000313" key="4">
    <source>
        <dbReference type="Proteomes" id="UP000029669"/>
    </source>
</evidence>
<name>A0A097AQ66_THEKI</name>
<gene>
    <name evidence="3" type="ORF">TKV_c07910</name>
</gene>
<dbReference type="EMBL" id="CP009170">
    <property type="protein sequence ID" value="AIS51974.1"/>
    <property type="molecule type" value="Genomic_DNA"/>
</dbReference>
<feature type="transmembrane region" description="Helical" evidence="1">
    <location>
        <begin position="78"/>
        <end position="99"/>
    </location>
</feature>
<feature type="transmembrane region" description="Helical" evidence="1">
    <location>
        <begin position="156"/>
        <end position="173"/>
    </location>
</feature>
<reference evidence="4" key="1">
    <citation type="journal article" date="2015" name="Genome Announc.">
        <title>Whole-Genome Sequences of 80 Environmental and Clinical Isolates of Burkholderia pseudomallei.</title>
        <authorList>
            <person name="Johnson S.L."/>
            <person name="Baker A.L."/>
            <person name="Chain P.S."/>
            <person name="Currie B.J."/>
            <person name="Daligault H.E."/>
            <person name="Davenport K.W."/>
            <person name="Davis C.B."/>
            <person name="Inglis T.J."/>
            <person name="Kaestli M."/>
            <person name="Koren S."/>
            <person name="Mayo M."/>
            <person name="Merritt A.J."/>
            <person name="Price E.P."/>
            <person name="Sarovich D.S."/>
            <person name="Warner J."/>
            <person name="Rosovitz M.J."/>
        </authorList>
    </citation>
    <scope>NUCLEOTIDE SEQUENCE [LARGE SCALE GENOMIC DNA]</scope>
    <source>
        <strain evidence="4">DSM 2030</strain>
    </source>
</reference>
<feature type="domain" description="CAAX prenyl protease 2/Lysostaphin resistance protein A-like" evidence="2">
    <location>
        <begin position="124"/>
        <end position="212"/>
    </location>
</feature>
<feature type="transmembrane region" description="Helical" evidence="1">
    <location>
        <begin position="231"/>
        <end position="250"/>
    </location>
</feature>
<dbReference type="STRING" id="2325.TKV_c07910"/>
<dbReference type="RefSeq" id="WP_049684804.1">
    <property type="nucleotide sequence ID" value="NZ_CP009170.1"/>
</dbReference>
<dbReference type="InterPro" id="IPR003675">
    <property type="entry name" value="Rce1/LyrA-like_dom"/>
</dbReference>